<dbReference type="InterPro" id="IPR032710">
    <property type="entry name" value="NTF2-like_dom_sf"/>
</dbReference>
<dbReference type="HOGENOM" id="CLU_122429_0_0_6"/>
<dbReference type="OrthoDB" id="1115105at2"/>
<dbReference type="eggNOG" id="COG3631">
    <property type="taxonomic scope" value="Bacteria"/>
</dbReference>
<accession>R8B245</accession>
<name>R8B245_9GAMM</name>
<dbReference type="PATRIC" id="fig|1318628.3.peg.1532"/>
<dbReference type="Proteomes" id="UP000016540">
    <property type="component" value="Unassembled WGS sequence"/>
</dbReference>
<evidence type="ECO:0000313" key="3">
    <source>
        <dbReference type="Proteomes" id="UP000016540"/>
    </source>
</evidence>
<gene>
    <name evidence="2" type="ORF">MARLIPOL_07649</name>
</gene>
<reference evidence="2 3" key="1">
    <citation type="journal article" date="2013" name="Genome Announc.">
        <title>Draft Genome Sequence of the Moderately Halophilic Bacterium Marinobacter lipolyticus Strain SM19.</title>
        <authorList>
            <person name="Papke R.T."/>
            <person name="de la Haba R.R."/>
            <person name="Infante-Dominguez C."/>
            <person name="Perez D."/>
            <person name="Sanchez-Porro C."/>
            <person name="Lapierre P."/>
            <person name="Ventosa A."/>
        </authorList>
    </citation>
    <scope>NUCLEOTIDE SEQUENCE [LARGE SCALE GENOMIC DNA]</scope>
    <source>
        <strain evidence="2 3">SM19</strain>
    </source>
</reference>
<dbReference type="Pfam" id="PF12680">
    <property type="entry name" value="SnoaL_2"/>
    <property type="match status" value="1"/>
</dbReference>
<dbReference type="Gene3D" id="3.10.450.50">
    <property type="match status" value="1"/>
</dbReference>
<organism evidence="2 3">
    <name type="scientific">Marinobacter lipolyticus SM19</name>
    <dbReference type="NCBI Taxonomy" id="1318628"/>
    <lineage>
        <taxon>Bacteria</taxon>
        <taxon>Pseudomonadati</taxon>
        <taxon>Pseudomonadota</taxon>
        <taxon>Gammaproteobacteria</taxon>
        <taxon>Pseudomonadales</taxon>
        <taxon>Marinobacteraceae</taxon>
        <taxon>Marinobacter</taxon>
    </lineage>
</organism>
<keyword evidence="3" id="KW-1185">Reference proteome</keyword>
<feature type="domain" description="SnoaL-like" evidence="1">
    <location>
        <begin position="24"/>
        <end position="126"/>
    </location>
</feature>
<dbReference type="STRING" id="1318628.MARLIPOL_07649"/>
<dbReference type="AlphaFoldDB" id="R8B245"/>
<dbReference type="SUPFAM" id="SSF54427">
    <property type="entry name" value="NTF2-like"/>
    <property type="match status" value="1"/>
</dbReference>
<evidence type="ECO:0000259" key="1">
    <source>
        <dbReference type="Pfam" id="PF12680"/>
    </source>
</evidence>
<dbReference type="InterPro" id="IPR037401">
    <property type="entry name" value="SnoaL-like"/>
</dbReference>
<dbReference type="RefSeq" id="WP_012137534.1">
    <property type="nucleotide sequence ID" value="NZ_KE007317.1"/>
</dbReference>
<comment type="caution">
    <text evidence="2">The sequence shown here is derived from an EMBL/GenBank/DDBJ whole genome shotgun (WGS) entry which is preliminary data.</text>
</comment>
<proteinExistence type="predicted"/>
<dbReference type="EMBL" id="ASAD01000010">
    <property type="protein sequence ID" value="EON92609.1"/>
    <property type="molecule type" value="Genomic_DNA"/>
</dbReference>
<evidence type="ECO:0000313" key="2">
    <source>
        <dbReference type="EMBL" id="EON92609.1"/>
    </source>
</evidence>
<protein>
    <submittedName>
        <fullName evidence="2">Transcriptional regulator-like protein</fullName>
    </submittedName>
</protein>
<sequence length="155" mass="17255">MSTAPVIEVGTRNSAVKATLERFQELFNSLDAGNLSTLSSVYSETVKFQDPLSSVSGLDHLTHYFAGAYANVLSCQFDFGDPVVAGGKVAIPWVMRLRHKRIRRGREIRVDGMSNLIICNGKVTHHRDYFDAGQLLYEHLPLVGRVIRSIRKHAA</sequence>